<keyword evidence="4" id="KW-1005">Bacterial flagellum biogenesis</keyword>
<comment type="function">
    <text evidence="7">Responsible for the coupling of flagellin expression to flagellar assembly by preventing expression of the flagellin genes when a component of the middle class of proteins is defective. It negatively regulates flagellar genes by inhibiting the activity of FliA by directly binding to FliA.</text>
</comment>
<accession>A0ABT6ARL3</accession>
<keyword evidence="11" id="KW-0969">Cilium</keyword>
<protein>
    <recommendedName>
        <fullName evidence="2">Negative regulator of flagellin synthesis</fullName>
    </recommendedName>
    <alternativeName>
        <fullName evidence="8">Anti-sigma-28 factor</fullName>
    </alternativeName>
</protein>
<keyword evidence="11" id="KW-0966">Cell projection</keyword>
<reference evidence="11 12" key="1">
    <citation type="submission" date="2023-03" db="EMBL/GenBank/DDBJ databases">
        <title>Draft assemblies of triclosan tolerant bacteria isolated from returned activated sludge.</title>
        <authorList>
            <person name="Van Hamelsveld S."/>
        </authorList>
    </citation>
    <scope>NUCLEOTIDE SEQUENCE [LARGE SCALE GENOMIC DNA]</scope>
    <source>
        <strain evidence="11 12">GW210010_S58</strain>
    </source>
</reference>
<feature type="domain" description="Anti-sigma-28 factor FlgM C-terminal" evidence="10">
    <location>
        <begin position="39"/>
        <end position="92"/>
    </location>
</feature>
<sequence>MKINQTTSSRPGDASDGAVRSVASAPAQTPAPTPDTTGVRVSPLAAQVREIGSRLVEDSDDDIDTAKVDEIRQAISEGRIKIDPSKIADGLLASLRELNGSA</sequence>
<comment type="caution">
    <text evidence="11">The sequence shown here is derived from an EMBL/GenBank/DDBJ whole genome shotgun (WGS) entry which is preliminary data.</text>
</comment>
<evidence type="ECO:0000256" key="4">
    <source>
        <dbReference type="ARBA" id="ARBA00022795"/>
    </source>
</evidence>
<dbReference type="NCBIfam" id="TIGR03824">
    <property type="entry name" value="FlgM_jcvi"/>
    <property type="match status" value="1"/>
</dbReference>
<feature type="region of interest" description="Disordered" evidence="9">
    <location>
        <begin position="1"/>
        <end position="41"/>
    </location>
</feature>
<evidence type="ECO:0000256" key="6">
    <source>
        <dbReference type="ARBA" id="ARBA00023163"/>
    </source>
</evidence>
<gene>
    <name evidence="11" type="primary">flgM</name>
    <name evidence="11" type="ORF">P3W85_15545</name>
</gene>
<evidence type="ECO:0000256" key="1">
    <source>
        <dbReference type="ARBA" id="ARBA00005322"/>
    </source>
</evidence>
<evidence type="ECO:0000259" key="10">
    <source>
        <dbReference type="Pfam" id="PF04316"/>
    </source>
</evidence>
<evidence type="ECO:0000256" key="8">
    <source>
        <dbReference type="ARBA" id="ARBA00030117"/>
    </source>
</evidence>
<name>A0ABT6ARL3_9BURK</name>
<evidence type="ECO:0000256" key="3">
    <source>
        <dbReference type="ARBA" id="ARBA00022491"/>
    </source>
</evidence>
<dbReference type="InterPro" id="IPR031316">
    <property type="entry name" value="FlgM_C"/>
</dbReference>
<evidence type="ECO:0000256" key="2">
    <source>
        <dbReference type="ARBA" id="ARBA00017823"/>
    </source>
</evidence>
<comment type="similarity">
    <text evidence="1">Belongs to the FlgM family.</text>
</comment>
<keyword evidence="11" id="KW-0282">Flagellum</keyword>
<dbReference type="InterPro" id="IPR007412">
    <property type="entry name" value="FlgM"/>
</dbReference>
<evidence type="ECO:0000313" key="12">
    <source>
        <dbReference type="Proteomes" id="UP001216674"/>
    </source>
</evidence>
<keyword evidence="12" id="KW-1185">Reference proteome</keyword>
<dbReference type="SUPFAM" id="SSF101498">
    <property type="entry name" value="Anti-sigma factor FlgM"/>
    <property type="match status" value="1"/>
</dbReference>
<feature type="compositionally biased region" description="Low complexity" evidence="9">
    <location>
        <begin position="23"/>
        <end position="37"/>
    </location>
</feature>
<proteinExistence type="inferred from homology"/>
<dbReference type="Pfam" id="PF04316">
    <property type="entry name" value="FlgM"/>
    <property type="match status" value="1"/>
</dbReference>
<evidence type="ECO:0000313" key="11">
    <source>
        <dbReference type="EMBL" id="MDF3834356.1"/>
    </source>
</evidence>
<feature type="compositionally biased region" description="Polar residues" evidence="9">
    <location>
        <begin position="1"/>
        <end position="10"/>
    </location>
</feature>
<dbReference type="RefSeq" id="WP_017225144.1">
    <property type="nucleotide sequence ID" value="NZ_JARJLM010000268.1"/>
</dbReference>
<dbReference type="EMBL" id="JARJLM010000268">
    <property type="protein sequence ID" value="MDF3834356.1"/>
    <property type="molecule type" value="Genomic_DNA"/>
</dbReference>
<evidence type="ECO:0000256" key="7">
    <source>
        <dbReference type="ARBA" id="ARBA00024739"/>
    </source>
</evidence>
<keyword evidence="5" id="KW-0805">Transcription regulation</keyword>
<keyword evidence="3" id="KW-0678">Repressor</keyword>
<evidence type="ECO:0000256" key="5">
    <source>
        <dbReference type="ARBA" id="ARBA00023015"/>
    </source>
</evidence>
<organism evidence="11 12">
    <name type="scientific">Cupriavidus basilensis</name>
    <dbReference type="NCBI Taxonomy" id="68895"/>
    <lineage>
        <taxon>Bacteria</taxon>
        <taxon>Pseudomonadati</taxon>
        <taxon>Pseudomonadota</taxon>
        <taxon>Betaproteobacteria</taxon>
        <taxon>Burkholderiales</taxon>
        <taxon>Burkholderiaceae</taxon>
        <taxon>Cupriavidus</taxon>
    </lineage>
</organism>
<dbReference type="InterPro" id="IPR035890">
    <property type="entry name" value="Anti-sigma-28_factor_FlgM_sf"/>
</dbReference>
<keyword evidence="6" id="KW-0804">Transcription</keyword>
<dbReference type="Proteomes" id="UP001216674">
    <property type="component" value="Unassembled WGS sequence"/>
</dbReference>
<evidence type="ECO:0000256" key="9">
    <source>
        <dbReference type="SAM" id="MobiDB-lite"/>
    </source>
</evidence>